<reference evidence="2" key="1">
    <citation type="submission" date="2021-01" db="UniProtKB">
        <authorList>
            <consortium name="EnsemblPlants"/>
        </authorList>
    </citation>
    <scope>IDENTIFICATION</scope>
</reference>
<feature type="compositionally biased region" description="Basic residues" evidence="1">
    <location>
        <begin position="487"/>
        <end position="503"/>
    </location>
</feature>
<organism evidence="2 3">
    <name type="scientific">Kalanchoe fedtschenkoi</name>
    <name type="common">Lavender scallops</name>
    <name type="synonym">South American air plant</name>
    <dbReference type="NCBI Taxonomy" id="63787"/>
    <lineage>
        <taxon>Eukaryota</taxon>
        <taxon>Viridiplantae</taxon>
        <taxon>Streptophyta</taxon>
        <taxon>Embryophyta</taxon>
        <taxon>Tracheophyta</taxon>
        <taxon>Spermatophyta</taxon>
        <taxon>Magnoliopsida</taxon>
        <taxon>eudicotyledons</taxon>
        <taxon>Gunneridae</taxon>
        <taxon>Pentapetalae</taxon>
        <taxon>Saxifragales</taxon>
        <taxon>Crassulaceae</taxon>
        <taxon>Kalanchoe</taxon>
    </lineage>
</organism>
<evidence type="ECO:0000313" key="3">
    <source>
        <dbReference type="Proteomes" id="UP000594263"/>
    </source>
</evidence>
<dbReference type="PANTHER" id="PTHR33416">
    <property type="entry name" value="NUCLEAR PORE COMPLEX PROTEIN NUP1"/>
    <property type="match status" value="1"/>
</dbReference>
<evidence type="ECO:0000256" key="1">
    <source>
        <dbReference type="SAM" id="MobiDB-lite"/>
    </source>
</evidence>
<dbReference type="Gramene" id="Kaladp0032s0300.1.v1.1">
    <property type="protein sequence ID" value="Kaladp0032s0300.1.v1.1"/>
    <property type="gene ID" value="Kaladp0032s0300.v1.1"/>
</dbReference>
<evidence type="ECO:0000313" key="2">
    <source>
        <dbReference type="EnsemblPlants" id="Kaladp0032s0300.1.v1.1"/>
    </source>
</evidence>
<accession>A0A7N0TCE6</accession>
<sequence length="503" mass="53654">MSSVYKAAGGASDLGSGGKIVRRRRAASARTPYDRPEPTPPQQRAQPAIGKANWLSAAGRVLSGAGKLISSVVIGSDSSSSESGWGSDDEVEDGLPETEAHELIRPSELKQKIEELLMQETFSREESDRLIQIIRSRTVDGPILADNQESDLHSTAVIEARKWIEERKKGSGSKSDLDYSTRTLSTALAPHITEGEAGSPVDVARTYMRARPPWASPTATLSEIRSPTPVKIQTLAEGSSYPNPGAGLSSQAKKRDYVASGSWSIAEEMRKVRARATDELLSTPSRKLDLSAFSLKREPKPDTVQDGLEENLAGSSSFTLAAATADKDVDPAALVPTSTGSTALDTAHDGPLQEPLSSVTGMDMDDMAAAPCTCEGTEVLTIPEDRNGVEGVALSAENNAFQETPCMPEGATLEPNAASLVNEDVRTNTHNEEVSDHTSQATTEIPPQYESELDGFTGSQQTANEESTQDASKSSPEVIVAVQANKRQTRAKQPGRRGRGRGK</sequence>
<protein>
    <recommendedName>
        <fullName evidence="4">Protein KAKU4</fullName>
    </recommendedName>
</protein>
<feature type="region of interest" description="Disordered" evidence="1">
    <location>
        <begin position="75"/>
        <end position="100"/>
    </location>
</feature>
<feature type="compositionally biased region" description="Low complexity" evidence="1">
    <location>
        <begin position="75"/>
        <end position="86"/>
    </location>
</feature>
<feature type="region of interest" description="Disordered" evidence="1">
    <location>
        <begin position="1"/>
        <end position="48"/>
    </location>
</feature>
<dbReference type="GO" id="GO:0005635">
    <property type="term" value="C:nuclear envelope"/>
    <property type="evidence" value="ECO:0007669"/>
    <property type="project" value="TreeGrafter"/>
</dbReference>
<feature type="compositionally biased region" description="Acidic residues" evidence="1">
    <location>
        <begin position="87"/>
        <end position="96"/>
    </location>
</feature>
<dbReference type="GO" id="GO:0071763">
    <property type="term" value="P:nuclear membrane organization"/>
    <property type="evidence" value="ECO:0007669"/>
    <property type="project" value="TreeGrafter"/>
</dbReference>
<proteinExistence type="predicted"/>
<dbReference type="AlphaFoldDB" id="A0A7N0TCE6"/>
<dbReference type="EnsemblPlants" id="Kaladp0032s0300.1.v1.1">
    <property type="protein sequence ID" value="Kaladp0032s0300.1.v1.1"/>
    <property type="gene ID" value="Kaladp0032s0300.v1.1"/>
</dbReference>
<name>A0A7N0TCE6_KALFE</name>
<dbReference type="Proteomes" id="UP000594263">
    <property type="component" value="Unplaced"/>
</dbReference>
<feature type="region of interest" description="Disordered" evidence="1">
    <location>
        <begin position="430"/>
        <end position="503"/>
    </location>
</feature>
<feature type="compositionally biased region" description="Polar residues" evidence="1">
    <location>
        <begin position="457"/>
        <end position="475"/>
    </location>
</feature>
<dbReference type="PANTHER" id="PTHR33416:SF17">
    <property type="entry name" value="PROTEIN KAKU4"/>
    <property type="match status" value="1"/>
</dbReference>
<evidence type="ECO:0008006" key="4">
    <source>
        <dbReference type="Google" id="ProtNLM"/>
    </source>
</evidence>
<keyword evidence="3" id="KW-1185">Reference proteome</keyword>